<organism evidence="1 2">
    <name type="scientific">Luteibacter flocculans</name>
    <dbReference type="NCBI Taxonomy" id="2780091"/>
    <lineage>
        <taxon>Bacteria</taxon>
        <taxon>Pseudomonadati</taxon>
        <taxon>Pseudomonadota</taxon>
        <taxon>Gammaproteobacteria</taxon>
        <taxon>Lysobacterales</taxon>
        <taxon>Rhodanobacteraceae</taxon>
        <taxon>Luteibacter</taxon>
    </lineage>
</organism>
<dbReference type="EMBL" id="CP063231">
    <property type="protein sequence ID" value="URL59696.1"/>
    <property type="molecule type" value="Genomic_DNA"/>
</dbReference>
<protein>
    <recommendedName>
        <fullName evidence="3">Cupin domain-containing protein</fullName>
    </recommendedName>
</protein>
<gene>
    <name evidence="1" type="ORF">IM816_06270</name>
</gene>
<dbReference type="Gene3D" id="2.60.120.10">
    <property type="entry name" value="Jelly Rolls"/>
    <property type="match status" value="1"/>
</dbReference>
<evidence type="ECO:0008006" key="3">
    <source>
        <dbReference type="Google" id="ProtNLM"/>
    </source>
</evidence>
<keyword evidence="2" id="KW-1185">Reference proteome</keyword>
<sequence>MVTSKPCQPGASLTPGPACLLAHQDIGALPDEPVYWHIDTFPDESGTRAAKSPTSTVVVDFGKVWLFTVAGKHWHASGGMHVATIGPFPVIKAKSFSADYVHSYFAPGMSAPLHKHSGPEGFYAVDGDTCLEMPDGAQTGFGPGNAQVMPGGEPMLLMAIGKTPRRAFALILHDATQPATTRISDWQPAGRCARELAATR</sequence>
<accession>A0ABY4T476</accession>
<evidence type="ECO:0000313" key="2">
    <source>
        <dbReference type="Proteomes" id="UP001056681"/>
    </source>
</evidence>
<dbReference type="Proteomes" id="UP001056681">
    <property type="component" value="Chromosome"/>
</dbReference>
<dbReference type="InterPro" id="IPR011051">
    <property type="entry name" value="RmlC_Cupin_sf"/>
</dbReference>
<proteinExistence type="predicted"/>
<dbReference type="SUPFAM" id="SSF51182">
    <property type="entry name" value="RmlC-like cupins"/>
    <property type="match status" value="1"/>
</dbReference>
<dbReference type="InterPro" id="IPR014710">
    <property type="entry name" value="RmlC-like_jellyroll"/>
</dbReference>
<name>A0ABY4T476_9GAMM</name>
<evidence type="ECO:0000313" key="1">
    <source>
        <dbReference type="EMBL" id="URL59696.1"/>
    </source>
</evidence>
<dbReference type="RefSeq" id="WP_250340212.1">
    <property type="nucleotide sequence ID" value="NZ_CP063231.1"/>
</dbReference>
<reference evidence="1" key="1">
    <citation type="submission" date="2020-10" db="EMBL/GenBank/DDBJ databases">
        <title>Whole-genome sequence of Luteibacter sp. EIF3.</title>
        <authorList>
            <person name="Friedrich I."/>
            <person name="Hertel R."/>
            <person name="Daniel R."/>
        </authorList>
    </citation>
    <scope>NUCLEOTIDE SEQUENCE</scope>
    <source>
        <strain evidence="1">EIF3</strain>
    </source>
</reference>